<evidence type="ECO:0000256" key="1">
    <source>
        <dbReference type="ARBA" id="ARBA00046345"/>
    </source>
</evidence>
<dbReference type="SUPFAM" id="SSF88723">
    <property type="entry name" value="PIN domain-like"/>
    <property type="match status" value="1"/>
</dbReference>
<dbReference type="RefSeq" id="WP_124900597.1">
    <property type="nucleotide sequence ID" value="NZ_RQTJ01000058.1"/>
</dbReference>
<proteinExistence type="inferred from homology"/>
<protein>
    <recommendedName>
        <fullName evidence="2">PIN domain-containing protein</fullName>
    </recommendedName>
</protein>
<evidence type="ECO:0000313" key="3">
    <source>
        <dbReference type="EMBL" id="RRA89324.1"/>
    </source>
</evidence>
<keyword evidence="4" id="KW-1185">Reference proteome</keyword>
<organism evidence="3 4">
    <name type="scientific">Paenimyroides viscosum</name>
    <dbReference type="NCBI Taxonomy" id="2488729"/>
    <lineage>
        <taxon>Bacteria</taxon>
        <taxon>Pseudomonadati</taxon>
        <taxon>Bacteroidota</taxon>
        <taxon>Flavobacteriia</taxon>
        <taxon>Flavobacteriales</taxon>
        <taxon>Flavobacteriaceae</taxon>
        <taxon>Paenimyroides</taxon>
    </lineage>
</organism>
<dbReference type="OrthoDB" id="9757917at2"/>
<dbReference type="Proteomes" id="UP000268372">
    <property type="component" value="Unassembled WGS sequence"/>
</dbReference>
<dbReference type="InterPro" id="IPR045055">
    <property type="entry name" value="DNA2/NAM7-like"/>
</dbReference>
<name>A0A3P1AK52_9FLAO</name>
<dbReference type="Pfam" id="PF13245">
    <property type="entry name" value="AAA_19"/>
    <property type="match status" value="1"/>
</dbReference>
<dbReference type="Gene3D" id="3.40.50.1010">
    <property type="entry name" value="5'-nuclease"/>
    <property type="match status" value="1"/>
</dbReference>
<dbReference type="InterPro" id="IPR041679">
    <property type="entry name" value="DNA2/NAM7-like_C"/>
</dbReference>
<dbReference type="EMBL" id="RQTJ01000058">
    <property type="protein sequence ID" value="RRA89324.1"/>
    <property type="molecule type" value="Genomic_DNA"/>
</dbReference>
<dbReference type="Gene3D" id="3.40.50.300">
    <property type="entry name" value="P-loop containing nucleotide triphosphate hydrolases"/>
    <property type="match status" value="2"/>
</dbReference>
<dbReference type="InterPro" id="IPR029060">
    <property type="entry name" value="PIN-like_dom_sf"/>
</dbReference>
<evidence type="ECO:0000313" key="4">
    <source>
        <dbReference type="Proteomes" id="UP000268372"/>
    </source>
</evidence>
<dbReference type="Pfam" id="PF13638">
    <property type="entry name" value="PIN_4"/>
    <property type="match status" value="1"/>
</dbReference>
<reference evidence="3 4" key="1">
    <citation type="submission" date="2018-11" db="EMBL/GenBank/DDBJ databases">
        <title>Flavobacterium sp. nov., YIM 102796 draft genome.</title>
        <authorList>
            <person name="Li G."/>
            <person name="Jiang Y."/>
        </authorList>
    </citation>
    <scope>NUCLEOTIDE SEQUENCE [LARGE SCALE GENOMIC DNA]</scope>
    <source>
        <strain evidence="3 4">YIM 102796</strain>
    </source>
</reference>
<dbReference type="CDD" id="cd17934">
    <property type="entry name" value="DEXXQc_Upf1-like"/>
    <property type="match status" value="1"/>
</dbReference>
<evidence type="ECO:0000259" key="2">
    <source>
        <dbReference type="SMART" id="SM00670"/>
    </source>
</evidence>
<dbReference type="InterPro" id="IPR002716">
    <property type="entry name" value="PIN_dom"/>
</dbReference>
<comment type="similarity">
    <text evidence="1">In the N-terminal section; belongs to the PINc/VapC protein family.</text>
</comment>
<sequence>MKRLTKKHQIKFYEEEIKKILSDYQSYLDSKCIDLLNKVELFIGTFEYIDELRNQVVFSFAKDKLPKTRVPLTATKPKSSEVIAKSFYDYSYSYYRKNGVASFSECYGVYYQELNGKYNVGFSNFDIEFLNSLSIGDKIVFGISDPPLKYYFNLIQITKNEVKSKMVDDIILGNYHLNDFNPVHIDDSLVLIEKYKANLHSQDTIIIQGPPGTGKTFFISRLLSLLSQEKKSVLVATLANRSLIELAKKYFEIKEAKKGVVFKSNLTLEETKEVKELKPIPKDFLPAEGNILLTTFYKMTGVAVENITAPIYDYVILEEASQSFLGTIAAAKLLGKKIILVGDPLQLPPIVNQANPSNISLDIDLMQESFTFYASTINCPKFRLTTTYRFSENACVQTNTFYENSLKSKSDIQESNDVFSKISPIYNNKGGCSLLYYDSTNLRNIYDLLLAQINALLQINPKFEIAILSSTKKGVKLLRDNLLHKFGDKQDQILINTVDSVQGLTIDFCFYFAFSDGSPAFSFKLNRFNVATSRARFCTLILLDEVYKVVQPYKGFVAEFISKCDLNNDTSFPIIIEETSNNDSLPPKTPGLKVIDKIDLSKFEKPKKEIVKGKENIYIIDTNVFVDQPDIISKIDHKYSVVLSAKVIDELDYLKISPSLSDEQKKNVQKAIKHINESFDKRNIKMVTADLALLPNDFNKKSPDNFILSVALRYKSENPIMLTSDNGLQIKAKGLNITTITLKEFMKQLKY</sequence>
<feature type="domain" description="PIN" evidence="2">
    <location>
        <begin position="616"/>
        <end position="730"/>
    </location>
</feature>
<dbReference type="SMART" id="SM00670">
    <property type="entry name" value="PINc"/>
    <property type="match status" value="1"/>
</dbReference>
<dbReference type="AlphaFoldDB" id="A0A3P1AK52"/>
<dbReference type="SUPFAM" id="SSF52540">
    <property type="entry name" value="P-loop containing nucleoside triphosphate hydrolases"/>
    <property type="match status" value="1"/>
</dbReference>
<comment type="caution">
    <text evidence="3">The sequence shown here is derived from an EMBL/GenBank/DDBJ whole genome shotgun (WGS) entry which is preliminary data.</text>
</comment>
<dbReference type="InterPro" id="IPR027417">
    <property type="entry name" value="P-loop_NTPase"/>
</dbReference>
<dbReference type="PANTHER" id="PTHR10887:SF495">
    <property type="entry name" value="HELICASE SENATAXIN ISOFORM X1-RELATED"/>
    <property type="match status" value="1"/>
</dbReference>
<dbReference type="Pfam" id="PF13087">
    <property type="entry name" value="AAA_12"/>
    <property type="match status" value="1"/>
</dbReference>
<gene>
    <name evidence="3" type="ORF">EG242_14415</name>
</gene>
<dbReference type="PANTHER" id="PTHR10887">
    <property type="entry name" value="DNA2/NAM7 HELICASE FAMILY"/>
    <property type="match status" value="1"/>
</dbReference>
<accession>A0A3P1AK52</accession>